<dbReference type="EMBL" id="BAABKQ010000001">
    <property type="protein sequence ID" value="GAA4813206.1"/>
    <property type="molecule type" value="Genomic_DNA"/>
</dbReference>
<feature type="compositionally biased region" description="Gly residues" evidence="4">
    <location>
        <begin position="10"/>
        <end position="44"/>
    </location>
</feature>
<dbReference type="PANTHER" id="PTHR11715">
    <property type="entry name" value="GLYCINE CLEAVAGE SYSTEM H PROTEIN"/>
    <property type="match status" value="1"/>
</dbReference>
<gene>
    <name evidence="3" type="primary">gcvH</name>
    <name evidence="6" type="ORF">GCM10023353_17640</name>
</gene>
<comment type="cofactor">
    <cofactor evidence="3">
        <name>(R)-lipoate</name>
        <dbReference type="ChEBI" id="CHEBI:83088"/>
    </cofactor>
    <text evidence="3">Binds 1 lipoyl cofactor covalently.</text>
</comment>
<evidence type="ECO:0000259" key="5">
    <source>
        <dbReference type="PROSITE" id="PS50968"/>
    </source>
</evidence>
<feature type="region of interest" description="Disordered" evidence="4">
    <location>
        <begin position="1"/>
        <end position="44"/>
    </location>
</feature>
<dbReference type="InterPro" id="IPR002930">
    <property type="entry name" value="GCV_H"/>
</dbReference>
<dbReference type="InterPro" id="IPR017453">
    <property type="entry name" value="GCV_H_sub"/>
</dbReference>
<dbReference type="Proteomes" id="UP001500839">
    <property type="component" value="Unassembled WGS sequence"/>
</dbReference>
<dbReference type="HAMAP" id="MF_00272">
    <property type="entry name" value="GcvH"/>
    <property type="match status" value="1"/>
</dbReference>
<comment type="caution">
    <text evidence="6">The sequence shown here is derived from an EMBL/GenBank/DDBJ whole genome shotgun (WGS) entry which is preliminary data.</text>
</comment>
<dbReference type="PANTHER" id="PTHR11715:SF3">
    <property type="entry name" value="GLYCINE CLEAVAGE SYSTEM H PROTEIN-RELATED"/>
    <property type="match status" value="1"/>
</dbReference>
<evidence type="ECO:0000313" key="7">
    <source>
        <dbReference type="Proteomes" id="UP001500839"/>
    </source>
</evidence>
<dbReference type="PROSITE" id="PS50968">
    <property type="entry name" value="BIOTINYL_LIPOYL"/>
    <property type="match status" value="1"/>
</dbReference>
<dbReference type="InterPro" id="IPR003016">
    <property type="entry name" value="2-oxoA_DH_lipoyl-BS"/>
</dbReference>
<evidence type="ECO:0000313" key="6">
    <source>
        <dbReference type="EMBL" id="GAA4813206.1"/>
    </source>
</evidence>
<dbReference type="InterPro" id="IPR011053">
    <property type="entry name" value="Single_hybrid_motif"/>
</dbReference>
<keyword evidence="2 3" id="KW-0450">Lipoyl</keyword>
<evidence type="ECO:0000256" key="4">
    <source>
        <dbReference type="SAM" id="MobiDB-lite"/>
    </source>
</evidence>
<evidence type="ECO:0000256" key="3">
    <source>
        <dbReference type="HAMAP-Rule" id="MF_00272"/>
    </source>
</evidence>
<dbReference type="Gene3D" id="2.40.50.100">
    <property type="match status" value="1"/>
</dbReference>
<dbReference type="CDD" id="cd06848">
    <property type="entry name" value="GCS_H"/>
    <property type="match status" value="1"/>
</dbReference>
<feature type="domain" description="Lipoyl-binding" evidence="5">
    <location>
        <begin position="68"/>
        <end position="150"/>
    </location>
</feature>
<dbReference type="SUPFAM" id="SSF51230">
    <property type="entry name" value="Single hybrid motif"/>
    <property type="match status" value="1"/>
</dbReference>
<evidence type="ECO:0000256" key="2">
    <source>
        <dbReference type="ARBA" id="ARBA00022823"/>
    </source>
</evidence>
<dbReference type="InterPro" id="IPR033753">
    <property type="entry name" value="GCV_H/Fam206"/>
</dbReference>
<proteinExistence type="inferred from homology"/>
<dbReference type="Pfam" id="PF01597">
    <property type="entry name" value="GCV_H"/>
    <property type="match status" value="1"/>
</dbReference>
<reference evidence="7" key="1">
    <citation type="journal article" date="2019" name="Int. J. Syst. Evol. Microbiol.">
        <title>The Global Catalogue of Microorganisms (GCM) 10K type strain sequencing project: providing services to taxonomists for standard genome sequencing and annotation.</title>
        <authorList>
            <consortium name="The Broad Institute Genomics Platform"/>
            <consortium name="The Broad Institute Genome Sequencing Center for Infectious Disease"/>
            <person name="Wu L."/>
            <person name="Ma J."/>
        </authorList>
    </citation>
    <scope>NUCLEOTIDE SEQUENCE [LARGE SCALE GENOMIC DNA]</scope>
    <source>
        <strain evidence="7">JCM 18542</strain>
    </source>
</reference>
<dbReference type="InterPro" id="IPR000089">
    <property type="entry name" value="Biotin_lipoyl"/>
</dbReference>
<organism evidence="6 7">
    <name type="scientific">Tomitella cavernea</name>
    <dbReference type="NCBI Taxonomy" id="1387982"/>
    <lineage>
        <taxon>Bacteria</taxon>
        <taxon>Bacillati</taxon>
        <taxon>Actinomycetota</taxon>
        <taxon>Actinomycetes</taxon>
        <taxon>Mycobacteriales</taxon>
        <taxon>Tomitella</taxon>
    </lineage>
</organism>
<comment type="similarity">
    <text evidence="1 3">Belongs to the GcvH family.</text>
</comment>
<dbReference type="NCBIfam" id="TIGR00527">
    <property type="entry name" value="gcvH"/>
    <property type="match status" value="1"/>
</dbReference>
<protein>
    <recommendedName>
        <fullName evidence="3">Glycine cleavage system H protein</fullName>
    </recommendedName>
</protein>
<keyword evidence="7" id="KW-1185">Reference proteome</keyword>
<comment type="function">
    <text evidence="3">The glycine cleavage system catalyzes the degradation of glycine. The H protein shuttles the methylamine group of glycine from the P protein to the T protein.</text>
</comment>
<dbReference type="NCBIfam" id="NF002270">
    <property type="entry name" value="PRK01202.1"/>
    <property type="match status" value="1"/>
</dbReference>
<sequence length="176" mass="17235">MVSGDKDGVPGDGVPGDGVPGVGVPGVGVPGVGTSGDGAGGGAGGDAGAPALRYTADHEWVRPLGEDLVRVGVTGYAAGQLGDVVFADLPAEGAEVTAGRAMAEVESTKSVSEVFAPVSGRIAAVNGALDAEPQRVNSDPYGEGWLVEIRVADSSVLRAALAGMMEVAAYEASTGT</sequence>
<name>A0ABP9CKK5_9ACTN</name>
<comment type="subunit">
    <text evidence="3">The glycine cleavage system is composed of four proteins: P, T, L and H.</text>
</comment>
<feature type="modified residue" description="N6-lipoyllysine" evidence="3">
    <location>
        <position position="109"/>
    </location>
</feature>
<dbReference type="PROSITE" id="PS00189">
    <property type="entry name" value="LIPOYL"/>
    <property type="match status" value="1"/>
</dbReference>
<accession>A0ABP9CKK5</accession>
<evidence type="ECO:0000256" key="1">
    <source>
        <dbReference type="ARBA" id="ARBA00009249"/>
    </source>
</evidence>